<reference evidence="2" key="1">
    <citation type="submission" date="2022-11" db="UniProtKB">
        <authorList>
            <consortium name="WormBaseParasite"/>
        </authorList>
    </citation>
    <scope>IDENTIFICATION</scope>
</reference>
<name>A0AC34F0T7_9BILA</name>
<organism evidence="1 2">
    <name type="scientific">Panagrolaimus sp. ES5</name>
    <dbReference type="NCBI Taxonomy" id="591445"/>
    <lineage>
        <taxon>Eukaryota</taxon>
        <taxon>Metazoa</taxon>
        <taxon>Ecdysozoa</taxon>
        <taxon>Nematoda</taxon>
        <taxon>Chromadorea</taxon>
        <taxon>Rhabditida</taxon>
        <taxon>Tylenchina</taxon>
        <taxon>Panagrolaimomorpha</taxon>
        <taxon>Panagrolaimoidea</taxon>
        <taxon>Panagrolaimidae</taxon>
        <taxon>Panagrolaimus</taxon>
    </lineage>
</organism>
<protein>
    <submittedName>
        <fullName evidence="2">Uncharacterized protein</fullName>
    </submittedName>
</protein>
<evidence type="ECO:0000313" key="2">
    <source>
        <dbReference type="WBParaSite" id="ES5_v2.g10636.t1"/>
    </source>
</evidence>
<sequence length="599" mass="67139">MGDVWFPFGERNDPKLRRSFNRGVRYAGHPRASSSSSSNFTKTTTTDVSINPEIQQKCSNSNSENEKPNNIIVATIPVPAAVQNQIKAIQSKMEEINKPKIMDKNENASSPKPFPHQIERSLSTSTSTTTTDFDNYCQTPTSKCFCNCRSSSSANTQNDGSTENYMSSSSSMSQPSQSLNNNFSSIYVPTPPLYNSNNCTSPFQQHWPFPPIYWPQSPFNIPPSSPASSFASSNSLTNPSTPPPLLVYQLVPIDMVSGLPAIIPQAGSPQFVYATSINGQPVPVSIHQPEREQRRDSKISLPPIFNFSQPFTTPASPTTSETTSSLSWNSEQEKHDMITSTVMTNNENSWKMQEEMPNLHLSQCFETKKQKNHCLEPLKLKEVPKQKINYEHEKMEEKQQLPPRTPSPIDKRPIRPSPGGRYQIPDLPGEDLYHAVPIKEKEAAKKEKNNNNNNNNIDDSPKKRSPSDLGLFSSVEIRSPLRRRSDMLPPRPPTRNTSMTKLASQLSPKATTPPADLRRTSKQPILPSSDSSNSINTDSSTQESPRTFFTRNKQYRSFNVKTTNVGVNPAVEHLKMLKQKLLDHQQVIKNRGVFHPREV</sequence>
<proteinExistence type="predicted"/>
<dbReference type="WBParaSite" id="ES5_v2.g10636.t1">
    <property type="protein sequence ID" value="ES5_v2.g10636.t1"/>
    <property type="gene ID" value="ES5_v2.g10636"/>
</dbReference>
<dbReference type="Proteomes" id="UP000887579">
    <property type="component" value="Unplaced"/>
</dbReference>
<evidence type="ECO:0000313" key="1">
    <source>
        <dbReference type="Proteomes" id="UP000887579"/>
    </source>
</evidence>
<accession>A0AC34F0T7</accession>